<feature type="domain" description="Tyrosine specific protein phosphatases" evidence="2">
    <location>
        <begin position="76"/>
        <end position="140"/>
    </location>
</feature>
<dbReference type="Gene3D" id="3.90.190.10">
    <property type="entry name" value="Protein tyrosine phosphatase superfamily"/>
    <property type="match status" value="1"/>
</dbReference>
<dbReference type="InterPro" id="IPR050561">
    <property type="entry name" value="PTP"/>
</dbReference>
<dbReference type="InterPro" id="IPR000387">
    <property type="entry name" value="Tyr_Pase_dom"/>
</dbReference>
<protein>
    <submittedName>
        <fullName evidence="3">Protein phosphatase</fullName>
    </submittedName>
</protein>
<evidence type="ECO:0000313" key="3">
    <source>
        <dbReference type="EMBL" id="BCU70457.1"/>
    </source>
</evidence>
<dbReference type="AlphaFoldDB" id="A0A8D5ZJR2"/>
<dbReference type="GeneID" id="66163477"/>
<dbReference type="EMBL" id="AP024597">
    <property type="protein sequence ID" value="BCU70457.1"/>
    <property type="molecule type" value="Genomic_DNA"/>
</dbReference>
<dbReference type="RefSeq" id="WP_221287092.1">
    <property type="nucleotide sequence ID" value="NZ_AP024597.1"/>
</dbReference>
<dbReference type="Pfam" id="PF22784">
    <property type="entry name" value="PTP-SAK"/>
    <property type="match status" value="1"/>
</dbReference>
<dbReference type="InterPro" id="IPR016130">
    <property type="entry name" value="Tyr_Pase_AS"/>
</dbReference>
<dbReference type="InterPro" id="IPR000242">
    <property type="entry name" value="PTP_cat"/>
</dbReference>
<keyword evidence="4" id="KW-1185">Reference proteome</keyword>
<name>A0A8D5ZJR2_9CREN</name>
<dbReference type="InterPro" id="IPR057023">
    <property type="entry name" value="PTP-SAK"/>
</dbReference>
<reference evidence="3 4" key="1">
    <citation type="submission" date="2021-04" db="EMBL/GenBank/DDBJ databases">
        <title>Complete genome sequence of Stygiolobus sp. KN-1.</title>
        <authorList>
            <person name="Nakamura K."/>
            <person name="Sakai H."/>
            <person name="Kurosawa N."/>
        </authorList>
    </citation>
    <scope>NUCLEOTIDE SEQUENCE [LARGE SCALE GENOMIC DNA]</scope>
    <source>
        <strain evidence="3 4">KN-1</strain>
    </source>
</reference>
<dbReference type="InterPro" id="IPR003595">
    <property type="entry name" value="Tyr_Pase_cat"/>
</dbReference>
<dbReference type="InterPro" id="IPR029021">
    <property type="entry name" value="Prot-tyrosine_phosphatase-like"/>
</dbReference>
<sequence>MYWVRKGEIGGSPIPYTRDEIEEWKRNGVKRVLILPEDWEIEEAWGSVDYYYSTLNELGLEYLHVRIPDGHPPKMNQFTSIFNWLRKGKGNLVHCIGGMGRTGTIIASYLVLVEGLDAESAIEEVRRYKPGAIQTYEQELFVFEIERLKEKWKIHS</sequence>
<dbReference type="PANTHER" id="PTHR23339">
    <property type="entry name" value="TYROSINE SPECIFIC PROTEIN PHOSPHATASE AND DUAL SPECIFICITY PROTEIN PHOSPHATASE"/>
    <property type="match status" value="1"/>
</dbReference>
<proteinExistence type="predicted"/>
<gene>
    <name evidence="3" type="ORF">KN1_17540</name>
</gene>
<dbReference type="GO" id="GO:0004725">
    <property type="term" value="F:protein tyrosine phosphatase activity"/>
    <property type="evidence" value="ECO:0007669"/>
    <property type="project" value="InterPro"/>
</dbReference>
<dbReference type="SMART" id="SM00404">
    <property type="entry name" value="PTPc_motif"/>
    <property type="match status" value="1"/>
</dbReference>
<accession>A0A8D5ZJR2</accession>
<dbReference type="KEGG" id="csty:KN1_17540"/>
<dbReference type="PROSITE" id="PS00383">
    <property type="entry name" value="TYR_PHOSPHATASE_1"/>
    <property type="match status" value="1"/>
</dbReference>
<keyword evidence="1" id="KW-0378">Hydrolase</keyword>
<organism evidence="3 4">
    <name type="scientific">Stygiolobus caldivivus</name>
    <dbReference type="NCBI Taxonomy" id="2824673"/>
    <lineage>
        <taxon>Archaea</taxon>
        <taxon>Thermoproteota</taxon>
        <taxon>Thermoprotei</taxon>
        <taxon>Sulfolobales</taxon>
        <taxon>Sulfolobaceae</taxon>
        <taxon>Stygiolobus</taxon>
    </lineage>
</organism>
<dbReference type="FunFam" id="3.90.190.10:FF:000157">
    <property type="entry name" value="Protein-tyrosine phosphatase"/>
    <property type="match status" value="1"/>
</dbReference>
<dbReference type="Proteomes" id="UP000825123">
    <property type="component" value="Chromosome"/>
</dbReference>
<dbReference type="PROSITE" id="PS50056">
    <property type="entry name" value="TYR_PHOSPHATASE_2"/>
    <property type="match status" value="1"/>
</dbReference>
<evidence type="ECO:0000259" key="2">
    <source>
        <dbReference type="PROSITE" id="PS50056"/>
    </source>
</evidence>
<dbReference type="SUPFAM" id="SSF52799">
    <property type="entry name" value="(Phosphotyrosine protein) phosphatases II"/>
    <property type="match status" value="1"/>
</dbReference>
<dbReference type="PRINTS" id="PR00700">
    <property type="entry name" value="PRTYPHPHTASE"/>
</dbReference>
<evidence type="ECO:0000313" key="4">
    <source>
        <dbReference type="Proteomes" id="UP000825123"/>
    </source>
</evidence>
<evidence type="ECO:0000256" key="1">
    <source>
        <dbReference type="ARBA" id="ARBA00022801"/>
    </source>
</evidence>